<evidence type="ECO:0000313" key="2">
    <source>
        <dbReference type="EMBL" id="CAK9322260.1"/>
    </source>
</evidence>
<feature type="non-terminal residue" evidence="2">
    <location>
        <position position="1"/>
    </location>
</feature>
<protein>
    <submittedName>
        <fullName evidence="2">Uncharacterized protein</fullName>
    </submittedName>
</protein>
<feature type="compositionally biased region" description="Polar residues" evidence="1">
    <location>
        <begin position="22"/>
        <end position="35"/>
    </location>
</feature>
<sequence>KEEDDHALFPQNDPNAVDKSNDTITTEKNLDNSESNPEENEIGPSKAISRI</sequence>
<feature type="region of interest" description="Disordered" evidence="1">
    <location>
        <begin position="1"/>
        <end position="51"/>
    </location>
</feature>
<organism evidence="2 3">
    <name type="scientific">Citrullus colocynthis</name>
    <name type="common">colocynth</name>
    <dbReference type="NCBI Taxonomy" id="252529"/>
    <lineage>
        <taxon>Eukaryota</taxon>
        <taxon>Viridiplantae</taxon>
        <taxon>Streptophyta</taxon>
        <taxon>Embryophyta</taxon>
        <taxon>Tracheophyta</taxon>
        <taxon>Spermatophyta</taxon>
        <taxon>Magnoliopsida</taxon>
        <taxon>eudicotyledons</taxon>
        <taxon>Gunneridae</taxon>
        <taxon>Pentapetalae</taxon>
        <taxon>rosids</taxon>
        <taxon>fabids</taxon>
        <taxon>Cucurbitales</taxon>
        <taxon>Cucurbitaceae</taxon>
        <taxon>Benincaseae</taxon>
        <taxon>Citrullus</taxon>
    </lineage>
</organism>
<gene>
    <name evidence="2" type="ORF">CITCOLO1_LOCUS14398</name>
</gene>
<proteinExistence type="predicted"/>
<evidence type="ECO:0000313" key="3">
    <source>
        <dbReference type="Proteomes" id="UP001642487"/>
    </source>
</evidence>
<dbReference type="EMBL" id="OZ021739">
    <property type="protein sequence ID" value="CAK9322260.1"/>
    <property type="molecule type" value="Genomic_DNA"/>
</dbReference>
<dbReference type="Proteomes" id="UP001642487">
    <property type="component" value="Chromosome 5"/>
</dbReference>
<reference evidence="2 3" key="1">
    <citation type="submission" date="2024-03" db="EMBL/GenBank/DDBJ databases">
        <authorList>
            <person name="Gkanogiannis A."/>
            <person name="Becerra Lopez-Lavalle L."/>
        </authorList>
    </citation>
    <scope>NUCLEOTIDE SEQUENCE [LARGE SCALE GENOMIC DNA]</scope>
</reference>
<evidence type="ECO:0000256" key="1">
    <source>
        <dbReference type="SAM" id="MobiDB-lite"/>
    </source>
</evidence>
<keyword evidence="3" id="KW-1185">Reference proteome</keyword>
<name>A0ABP0YP19_9ROSI</name>
<accession>A0ABP0YP19</accession>